<evidence type="ECO:0000313" key="1">
    <source>
        <dbReference type="EMBL" id="KAG8182247.1"/>
    </source>
</evidence>
<gene>
    <name evidence="1" type="ORF">JTE90_024180</name>
</gene>
<reference evidence="1 2" key="1">
    <citation type="journal article" date="2022" name="Nat. Ecol. Evol.">
        <title>A masculinizing supergene underlies an exaggerated male reproductive morph in a spider.</title>
        <authorList>
            <person name="Hendrickx F."/>
            <person name="De Corte Z."/>
            <person name="Sonet G."/>
            <person name="Van Belleghem S.M."/>
            <person name="Kostlbacher S."/>
            <person name="Vangestel C."/>
        </authorList>
    </citation>
    <scope>NUCLEOTIDE SEQUENCE [LARGE SCALE GENOMIC DNA]</scope>
    <source>
        <strain evidence="1">W744_W776</strain>
    </source>
</reference>
<organism evidence="1 2">
    <name type="scientific">Oedothorax gibbosus</name>
    <dbReference type="NCBI Taxonomy" id="931172"/>
    <lineage>
        <taxon>Eukaryota</taxon>
        <taxon>Metazoa</taxon>
        <taxon>Ecdysozoa</taxon>
        <taxon>Arthropoda</taxon>
        <taxon>Chelicerata</taxon>
        <taxon>Arachnida</taxon>
        <taxon>Araneae</taxon>
        <taxon>Araneomorphae</taxon>
        <taxon>Entelegynae</taxon>
        <taxon>Araneoidea</taxon>
        <taxon>Linyphiidae</taxon>
        <taxon>Erigoninae</taxon>
        <taxon>Oedothorax</taxon>
    </lineage>
</organism>
<accession>A0AAV6UCL7</accession>
<keyword evidence="2" id="KW-1185">Reference proteome</keyword>
<dbReference type="Proteomes" id="UP000827092">
    <property type="component" value="Unassembled WGS sequence"/>
</dbReference>
<protein>
    <submittedName>
        <fullName evidence="1">Uncharacterized protein</fullName>
    </submittedName>
</protein>
<dbReference type="EMBL" id="JAFNEN010000473">
    <property type="protein sequence ID" value="KAG8182247.1"/>
    <property type="molecule type" value="Genomic_DNA"/>
</dbReference>
<dbReference type="AlphaFoldDB" id="A0AAV6UCL7"/>
<evidence type="ECO:0000313" key="2">
    <source>
        <dbReference type="Proteomes" id="UP000827092"/>
    </source>
</evidence>
<comment type="caution">
    <text evidence="1">The sequence shown here is derived from an EMBL/GenBank/DDBJ whole genome shotgun (WGS) entry which is preliminary data.</text>
</comment>
<proteinExistence type="predicted"/>
<sequence length="98" mass="11410">MWEIKAPNYQNAAIAAVKDDSLVENLQEQIAQLSLQIGELNRKRFPNRRQFRPRSRSSSRVRRGAVNNAICYYHSKFADAAFDCRVPCSWHNRKNSEN</sequence>
<name>A0AAV6UCL7_9ARAC</name>